<accession>A0AAW0MCE1</accession>
<proteinExistence type="predicted"/>
<protein>
    <submittedName>
        <fullName evidence="1">Pentatricopeptide repeat-containing protein</fullName>
    </submittedName>
</protein>
<dbReference type="AlphaFoldDB" id="A0AAW0MCE1"/>
<reference evidence="1 2" key="1">
    <citation type="journal article" date="2018" name="Sci. Data">
        <title>The draft genome sequence of cork oak.</title>
        <authorList>
            <person name="Ramos A.M."/>
            <person name="Usie A."/>
            <person name="Barbosa P."/>
            <person name="Barros P.M."/>
            <person name="Capote T."/>
            <person name="Chaves I."/>
            <person name="Simoes F."/>
            <person name="Abreu I."/>
            <person name="Carrasquinho I."/>
            <person name="Faro C."/>
            <person name="Guimaraes J.B."/>
            <person name="Mendonca D."/>
            <person name="Nobrega F."/>
            <person name="Rodrigues L."/>
            <person name="Saibo N.J.M."/>
            <person name="Varela M.C."/>
            <person name="Egas C."/>
            <person name="Matos J."/>
            <person name="Miguel C.M."/>
            <person name="Oliveira M.M."/>
            <person name="Ricardo C.P."/>
            <person name="Goncalves S."/>
        </authorList>
    </citation>
    <scope>NUCLEOTIDE SEQUENCE [LARGE SCALE GENOMIC DNA]</scope>
    <source>
        <strain evidence="2">cv. HL8</strain>
    </source>
</reference>
<keyword evidence="2" id="KW-1185">Reference proteome</keyword>
<gene>
    <name evidence="1" type="primary">PCMP-H5_5</name>
    <name evidence="1" type="ORF">CFP56_029243</name>
</gene>
<evidence type="ECO:0000313" key="2">
    <source>
        <dbReference type="Proteomes" id="UP000237347"/>
    </source>
</evidence>
<dbReference type="EMBL" id="PKMF04000004">
    <property type="protein sequence ID" value="KAK7860951.1"/>
    <property type="molecule type" value="Genomic_DNA"/>
</dbReference>
<organism evidence="1 2">
    <name type="scientific">Quercus suber</name>
    <name type="common">Cork oak</name>
    <dbReference type="NCBI Taxonomy" id="58331"/>
    <lineage>
        <taxon>Eukaryota</taxon>
        <taxon>Viridiplantae</taxon>
        <taxon>Streptophyta</taxon>
        <taxon>Embryophyta</taxon>
        <taxon>Tracheophyta</taxon>
        <taxon>Spermatophyta</taxon>
        <taxon>Magnoliopsida</taxon>
        <taxon>eudicotyledons</taxon>
        <taxon>Gunneridae</taxon>
        <taxon>Pentapetalae</taxon>
        <taxon>rosids</taxon>
        <taxon>fabids</taxon>
        <taxon>Fagales</taxon>
        <taxon>Fagaceae</taxon>
        <taxon>Quercus</taxon>
    </lineage>
</organism>
<name>A0AAW0MCE1_QUESU</name>
<comment type="caution">
    <text evidence="1">The sequence shown here is derived from an EMBL/GenBank/DDBJ whole genome shotgun (WGS) entry which is preliminary data.</text>
</comment>
<evidence type="ECO:0000313" key="1">
    <source>
        <dbReference type="EMBL" id="KAK7860951.1"/>
    </source>
</evidence>
<dbReference type="Proteomes" id="UP000237347">
    <property type="component" value="Unassembled WGS sequence"/>
</dbReference>
<dbReference type="Gene3D" id="1.25.40.10">
    <property type="entry name" value="Tetratricopeptide repeat domain"/>
    <property type="match status" value="1"/>
</dbReference>
<sequence>MWWFWSVYQPCMGIAGSVEETRQNFDKMVDRDDVSWTAVIDGYLEDGTMEEGFSLFLMLMRSVCWVFKCLLIMLQRTWGKQVPGYMTRIGFDPLSFAASDLVHISSISHYSNSNYSQTYDIQPEDSYQNSKMKFSTYFVVSTP</sequence>
<dbReference type="InterPro" id="IPR011990">
    <property type="entry name" value="TPR-like_helical_dom_sf"/>
</dbReference>